<proteinExistence type="predicted"/>
<feature type="compositionally biased region" description="Pro residues" evidence="1">
    <location>
        <begin position="98"/>
        <end position="113"/>
    </location>
</feature>
<feature type="compositionally biased region" description="Acidic residues" evidence="1">
    <location>
        <begin position="204"/>
        <end position="216"/>
    </location>
</feature>
<evidence type="ECO:0000313" key="3">
    <source>
        <dbReference type="Proteomes" id="UP000054144"/>
    </source>
</evidence>
<dbReference type="AlphaFoldDB" id="A0A0D7ACL7"/>
<dbReference type="OrthoDB" id="2676448at2759"/>
<gene>
    <name evidence="2" type="ORF">FISHEDRAFT_73701</name>
</gene>
<dbReference type="Proteomes" id="UP000054144">
    <property type="component" value="Unassembled WGS sequence"/>
</dbReference>
<reference evidence="2 3" key="1">
    <citation type="journal article" date="2015" name="Fungal Genet. Biol.">
        <title>Evolution of novel wood decay mechanisms in Agaricales revealed by the genome sequences of Fistulina hepatica and Cylindrobasidium torrendii.</title>
        <authorList>
            <person name="Floudas D."/>
            <person name="Held B.W."/>
            <person name="Riley R."/>
            <person name="Nagy L.G."/>
            <person name="Koehler G."/>
            <person name="Ransdell A.S."/>
            <person name="Younus H."/>
            <person name="Chow J."/>
            <person name="Chiniquy J."/>
            <person name="Lipzen A."/>
            <person name="Tritt A."/>
            <person name="Sun H."/>
            <person name="Haridas S."/>
            <person name="LaButti K."/>
            <person name="Ohm R.A."/>
            <person name="Kues U."/>
            <person name="Blanchette R.A."/>
            <person name="Grigoriev I.V."/>
            <person name="Minto R.E."/>
            <person name="Hibbett D.S."/>
        </authorList>
    </citation>
    <scope>NUCLEOTIDE SEQUENCE [LARGE SCALE GENOMIC DNA]</scope>
    <source>
        <strain evidence="2 3">ATCC 64428</strain>
    </source>
</reference>
<feature type="region of interest" description="Disordered" evidence="1">
    <location>
        <begin position="91"/>
        <end position="146"/>
    </location>
</feature>
<name>A0A0D7ACL7_9AGAR</name>
<organism evidence="2 3">
    <name type="scientific">Fistulina hepatica ATCC 64428</name>
    <dbReference type="NCBI Taxonomy" id="1128425"/>
    <lineage>
        <taxon>Eukaryota</taxon>
        <taxon>Fungi</taxon>
        <taxon>Dikarya</taxon>
        <taxon>Basidiomycota</taxon>
        <taxon>Agaricomycotina</taxon>
        <taxon>Agaricomycetes</taxon>
        <taxon>Agaricomycetidae</taxon>
        <taxon>Agaricales</taxon>
        <taxon>Fistulinaceae</taxon>
        <taxon>Fistulina</taxon>
    </lineage>
</organism>
<feature type="region of interest" description="Disordered" evidence="1">
    <location>
        <begin position="161"/>
        <end position="216"/>
    </location>
</feature>
<accession>A0A0D7ACL7</accession>
<protein>
    <submittedName>
        <fullName evidence="2">Uncharacterized protein</fullName>
    </submittedName>
</protein>
<sequence length="239" mass="26049">MLDNFNDYRHTIAAMSAEDPDLAAELQERLDYQVQIDGEIATKLYEASRLPGFSGTLLPGTRIGREPFRSTDTLPSWATSILGLIIGPDADGVDNSDVPPPHPATSATPPPCPVTHADHSQDGLASSDRRQMVSSVDRQATDESHRRELVAELQRLQEELNGVQSQQAAHDDQQQGGVPPLITAPNPRKRKGRCLDDDAHESDYEGSGDDNDEVDECDAGVLENQGTELIEVLARDSEM</sequence>
<evidence type="ECO:0000256" key="1">
    <source>
        <dbReference type="SAM" id="MobiDB-lite"/>
    </source>
</evidence>
<feature type="compositionally biased region" description="Basic and acidic residues" evidence="1">
    <location>
        <begin position="116"/>
        <end position="131"/>
    </location>
</feature>
<keyword evidence="3" id="KW-1185">Reference proteome</keyword>
<dbReference type="EMBL" id="KN881834">
    <property type="protein sequence ID" value="KIY48385.1"/>
    <property type="molecule type" value="Genomic_DNA"/>
</dbReference>
<evidence type="ECO:0000313" key="2">
    <source>
        <dbReference type="EMBL" id="KIY48385.1"/>
    </source>
</evidence>
<feature type="compositionally biased region" description="Basic and acidic residues" evidence="1">
    <location>
        <begin position="193"/>
        <end position="203"/>
    </location>
</feature>